<dbReference type="RefSeq" id="YP_009637071.1">
    <property type="nucleotide sequence ID" value="NC_042322.1"/>
</dbReference>
<dbReference type="Proteomes" id="UP000008414">
    <property type="component" value="Segment"/>
</dbReference>
<dbReference type="InterPro" id="IPR036397">
    <property type="entry name" value="RNaseH_sf"/>
</dbReference>
<dbReference type="Pfam" id="PF00929">
    <property type="entry name" value="RNase_T"/>
    <property type="match status" value="1"/>
</dbReference>
<feature type="domain" description="Exonuclease" evidence="4">
    <location>
        <begin position="23"/>
        <end position="193"/>
    </location>
</feature>
<proteinExistence type="predicted"/>
<dbReference type="PANTHER" id="PTHR30231">
    <property type="entry name" value="DNA POLYMERASE III SUBUNIT EPSILON"/>
    <property type="match status" value="1"/>
</dbReference>
<protein>
    <submittedName>
        <fullName evidence="5">DnaQ-like DNA polymerase III subunit</fullName>
    </submittedName>
</protein>
<accession>G1D445</accession>
<dbReference type="EMBL" id="JF937101">
    <property type="protein sequence ID" value="AEK09540.1"/>
    <property type="molecule type" value="Genomic_DNA"/>
</dbReference>
<dbReference type="InterPro" id="IPR012337">
    <property type="entry name" value="RNaseH-like_sf"/>
</dbReference>
<dbReference type="InterPro" id="IPR013520">
    <property type="entry name" value="Ribonucl_H"/>
</dbReference>
<keyword evidence="1" id="KW-0540">Nuclease</keyword>
<reference evidence="5 6" key="1">
    <citation type="journal article" date="2012" name="J. Virol.">
        <title>Complete Genome Sequences of 138 Mycobacteriophages.</title>
        <authorList>
            <consortium name="the Science Education Alliance Phage Hunters Advancing Genomics and Evolutionary Science Program"/>
            <consortium name="the KwaZulu-Natal Research Institute for Tuberculosis and HIV Mycobacterial Genetics Course Students"/>
            <consortium name="the Phage Hunters Integrating Research and Education Program"/>
            <person name="Hatfull G.F."/>
        </authorList>
    </citation>
    <scope>NUCLEOTIDE SEQUENCE [LARGE SCALE GENOMIC DNA]</scope>
    <source>
        <strain evidence="5">LittleE</strain>
    </source>
</reference>
<dbReference type="Gene3D" id="3.30.420.10">
    <property type="entry name" value="Ribonuclease H-like superfamily/Ribonuclease H"/>
    <property type="match status" value="1"/>
</dbReference>
<dbReference type="GO" id="GO:0008408">
    <property type="term" value="F:3'-5' exonuclease activity"/>
    <property type="evidence" value="ECO:0007669"/>
    <property type="project" value="TreeGrafter"/>
</dbReference>
<dbReference type="GeneID" id="40233817"/>
<keyword evidence="6" id="KW-1185">Reference proteome</keyword>
<evidence type="ECO:0000313" key="6">
    <source>
        <dbReference type="Proteomes" id="UP000008414"/>
    </source>
</evidence>
<evidence type="ECO:0000256" key="3">
    <source>
        <dbReference type="ARBA" id="ARBA00022839"/>
    </source>
</evidence>
<organism evidence="5 6">
    <name type="scientific">Mycobacterium phage LittleE</name>
    <dbReference type="NCBI Taxonomy" id="2922212"/>
    <lineage>
        <taxon>Viruses</taxon>
        <taxon>Duplodnaviria</taxon>
        <taxon>Heunggongvirae</taxon>
        <taxon>Uroviricota</taxon>
        <taxon>Caudoviricetes</taxon>
        <taxon>Omegavirus</taxon>
        <taxon>Omegavirus littlee</taxon>
    </lineage>
</organism>
<dbReference type="SUPFAM" id="SSF53098">
    <property type="entry name" value="Ribonuclease H-like"/>
    <property type="match status" value="1"/>
</dbReference>
<name>G1D445_9CAUD</name>
<evidence type="ECO:0000259" key="4">
    <source>
        <dbReference type="SMART" id="SM00479"/>
    </source>
</evidence>
<sequence length="197" mass="21545">MQLLPAWHGDTERLEEGCFMSRSIVVVDTETGGLGPNAPVLEIAAVNIETGEEFRVVPFLTAAQLSSCEPEALAINRFYERRVFADMLENSEGNKNAFDWLRNMLDGNVFAGSNPAFDAPLIAKLLNGEPWHHRKLALESYAAGVLGLPLDELPGLNTVCELLGVVNEEAHSALGDARATAECFRILRALAKQNRAR</sequence>
<dbReference type="CDD" id="cd06127">
    <property type="entry name" value="DEDDh"/>
    <property type="match status" value="1"/>
</dbReference>
<dbReference type="PANTHER" id="PTHR30231:SF4">
    <property type="entry name" value="PROTEIN NEN2"/>
    <property type="match status" value="1"/>
</dbReference>
<evidence type="ECO:0000256" key="2">
    <source>
        <dbReference type="ARBA" id="ARBA00022801"/>
    </source>
</evidence>
<gene>
    <name evidence="5" type="primary">160</name>
    <name evidence="5" type="ORF">LITTLEE_160</name>
</gene>
<evidence type="ECO:0000256" key="1">
    <source>
        <dbReference type="ARBA" id="ARBA00022722"/>
    </source>
</evidence>
<dbReference type="GO" id="GO:0003676">
    <property type="term" value="F:nucleic acid binding"/>
    <property type="evidence" value="ECO:0007669"/>
    <property type="project" value="InterPro"/>
</dbReference>
<dbReference type="SMART" id="SM00479">
    <property type="entry name" value="EXOIII"/>
    <property type="match status" value="1"/>
</dbReference>
<keyword evidence="3" id="KW-0269">Exonuclease</keyword>
<evidence type="ECO:0000313" key="5">
    <source>
        <dbReference type="EMBL" id="AEK09540.1"/>
    </source>
</evidence>
<keyword evidence="2" id="KW-0378">Hydrolase</keyword>
<dbReference type="OrthoDB" id="10878at10239"/>